<evidence type="ECO:0000256" key="6">
    <source>
        <dbReference type="ARBA" id="ARBA00023136"/>
    </source>
</evidence>
<dbReference type="GO" id="GO:0005886">
    <property type="term" value="C:plasma membrane"/>
    <property type="evidence" value="ECO:0007669"/>
    <property type="project" value="TreeGrafter"/>
</dbReference>
<dbReference type="Pfam" id="PF00057">
    <property type="entry name" value="Ldl_recept_a"/>
    <property type="match status" value="1"/>
</dbReference>
<dbReference type="Proteomes" id="UP000625711">
    <property type="component" value="Unassembled WGS sequence"/>
</dbReference>
<dbReference type="GO" id="GO:0012505">
    <property type="term" value="C:endomembrane system"/>
    <property type="evidence" value="ECO:0007669"/>
    <property type="project" value="UniProtKB-SubCell"/>
</dbReference>
<accession>A0A834IQG5</accession>
<evidence type="ECO:0000256" key="7">
    <source>
        <dbReference type="ARBA" id="ARBA00023157"/>
    </source>
</evidence>
<sequence length="393" mass="44716">MFTIFVNFLLLVLVCRFVEGIVQLEISKKNEDLMYPVVSVIDEKVGNSFSLVCQLVVTGNDTSIDDQLSWVHQEKKPHKKHRFNEIKGINKSEKKFDPLQAEDGGKYICFSYKFNICKEIQISVRDDVKRRENKKPLWETIYCSEHMFQCMSTGVCIRQHYVCDGIEDCKDGSDESVDKCTSNPCKDKIPCDDGRCIPTTWCCDQHHDANCSVTVRPNCCQGLSDSYEEMELGFPNVTQTQHTARYLFILVCVVSILFSIILLLLIISKVLIFAKKSAAPQQRHGLCDNFDLRNGSNINVIPCDIYAYRNSRTARNNIVRNIIIDTSDVNDPLLFNPSRFNVINASNSYDQPPSYGEVLRNNRLLVEPPPPYWSQEGLNGASAEEEPRTEAAN</sequence>
<dbReference type="PROSITE" id="PS50835">
    <property type="entry name" value="IG_LIKE"/>
    <property type="match status" value="1"/>
</dbReference>
<organism evidence="13 14">
    <name type="scientific">Rhynchophorus ferrugineus</name>
    <name type="common">Red palm weevil</name>
    <name type="synonym">Curculio ferrugineus</name>
    <dbReference type="NCBI Taxonomy" id="354439"/>
    <lineage>
        <taxon>Eukaryota</taxon>
        <taxon>Metazoa</taxon>
        <taxon>Ecdysozoa</taxon>
        <taxon>Arthropoda</taxon>
        <taxon>Hexapoda</taxon>
        <taxon>Insecta</taxon>
        <taxon>Pterygota</taxon>
        <taxon>Neoptera</taxon>
        <taxon>Endopterygota</taxon>
        <taxon>Coleoptera</taxon>
        <taxon>Polyphaga</taxon>
        <taxon>Cucujiformia</taxon>
        <taxon>Curculionidae</taxon>
        <taxon>Dryophthorinae</taxon>
        <taxon>Rhynchophorus</taxon>
    </lineage>
</organism>
<evidence type="ECO:0000256" key="11">
    <source>
        <dbReference type="SAM" id="SignalP"/>
    </source>
</evidence>
<dbReference type="InterPro" id="IPR023415">
    <property type="entry name" value="LDLR_class-A_CS"/>
</dbReference>
<comment type="caution">
    <text evidence="13">The sequence shown here is derived from an EMBL/GenBank/DDBJ whole genome shotgun (WGS) entry which is preliminary data.</text>
</comment>
<evidence type="ECO:0000256" key="8">
    <source>
        <dbReference type="PROSITE-ProRule" id="PRU00124"/>
    </source>
</evidence>
<dbReference type="SMART" id="SM00192">
    <property type="entry name" value="LDLa"/>
    <property type="match status" value="1"/>
</dbReference>
<evidence type="ECO:0000259" key="12">
    <source>
        <dbReference type="PROSITE" id="PS50835"/>
    </source>
</evidence>
<feature type="region of interest" description="Disordered" evidence="9">
    <location>
        <begin position="370"/>
        <end position="393"/>
    </location>
</feature>
<name>A0A834IQG5_RHYFE</name>
<evidence type="ECO:0000256" key="2">
    <source>
        <dbReference type="ARBA" id="ARBA00004308"/>
    </source>
</evidence>
<feature type="transmembrane region" description="Helical" evidence="10">
    <location>
        <begin position="246"/>
        <end position="267"/>
    </location>
</feature>
<dbReference type="PANTHER" id="PTHR24270">
    <property type="entry name" value="LOW-DENSITY LIPOPROTEIN RECEPTOR-RELATED"/>
    <property type="match status" value="1"/>
</dbReference>
<evidence type="ECO:0000256" key="4">
    <source>
        <dbReference type="ARBA" id="ARBA00022737"/>
    </source>
</evidence>
<dbReference type="InterPro" id="IPR002172">
    <property type="entry name" value="LDrepeatLR_classA_rpt"/>
</dbReference>
<dbReference type="SUPFAM" id="SSF57424">
    <property type="entry name" value="LDL receptor-like module"/>
    <property type="match status" value="1"/>
</dbReference>
<keyword evidence="11" id="KW-0732">Signal</keyword>
<feature type="chain" id="PRO_5033009113" description="Ig-like domain-containing protein" evidence="11">
    <location>
        <begin position="21"/>
        <end position="393"/>
    </location>
</feature>
<dbReference type="OrthoDB" id="2019384at2759"/>
<keyword evidence="6 10" id="KW-0472">Membrane</keyword>
<dbReference type="InterPro" id="IPR050685">
    <property type="entry name" value="LDLR"/>
</dbReference>
<reference evidence="13" key="1">
    <citation type="submission" date="2020-08" db="EMBL/GenBank/DDBJ databases">
        <title>Genome sequencing and assembly of the red palm weevil Rhynchophorus ferrugineus.</title>
        <authorList>
            <person name="Dias G.B."/>
            <person name="Bergman C.M."/>
            <person name="Manee M."/>
        </authorList>
    </citation>
    <scope>NUCLEOTIDE SEQUENCE</scope>
    <source>
        <strain evidence="13">AA-2017</strain>
        <tissue evidence="13">Whole larva</tissue>
    </source>
</reference>
<comment type="subcellular location">
    <subcellularLocation>
        <location evidence="2">Endomembrane system</location>
    </subcellularLocation>
    <subcellularLocation>
        <location evidence="1">Membrane</location>
        <topology evidence="1">Single-pass membrane protein</topology>
    </subcellularLocation>
</comment>
<keyword evidence="7" id="KW-1015">Disulfide bond</keyword>
<keyword evidence="4" id="KW-0677">Repeat</keyword>
<dbReference type="PROSITE" id="PS01209">
    <property type="entry name" value="LDLRA_1"/>
    <property type="match status" value="1"/>
</dbReference>
<feature type="signal peptide" evidence="11">
    <location>
        <begin position="1"/>
        <end position="20"/>
    </location>
</feature>
<dbReference type="CDD" id="cd00112">
    <property type="entry name" value="LDLa"/>
    <property type="match status" value="1"/>
</dbReference>
<dbReference type="Gene3D" id="4.10.400.10">
    <property type="entry name" value="Low-density Lipoprotein Receptor"/>
    <property type="match status" value="1"/>
</dbReference>
<dbReference type="InterPro" id="IPR036055">
    <property type="entry name" value="LDL_receptor-like_sf"/>
</dbReference>
<evidence type="ECO:0000313" key="14">
    <source>
        <dbReference type="Proteomes" id="UP000625711"/>
    </source>
</evidence>
<comment type="caution">
    <text evidence="8">Lacks conserved residue(s) required for the propagation of feature annotation.</text>
</comment>
<feature type="domain" description="Ig-like" evidence="12">
    <location>
        <begin position="36"/>
        <end position="109"/>
    </location>
</feature>
<evidence type="ECO:0000256" key="5">
    <source>
        <dbReference type="ARBA" id="ARBA00022989"/>
    </source>
</evidence>
<keyword evidence="3 10" id="KW-0812">Transmembrane</keyword>
<proteinExistence type="predicted"/>
<dbReference type="GO" id="GO:0016192">
    <property type="term" value="P:vesicle-mediated transport"/>
    <property type="evidence" value="ECO:0007669"/>
    <property type="project" value="UniProtKB-ARBA"/>
</dbReference>
<keyword evidence="14" id="KW-1185">Reference proteome</keyword>
<dbReference type="AlphaFoldDB" id="A0A834IQG5"/>
<gene>
    <name evidence="13" type="ORF">GWI33_001236</name>
</gene>
<dbReference type="PROSITE" id="PS50068">
    <property type="entry name" value="LDLRA_2"/>
    <property type="match status" value="1"/>
</dbReference>
<protein>
    <recommendedName>
        <fullName evidence="12">Ig-like domain-containing protein</fullName>
    </recommendedName>
</protein>
<dbReference type="EMBL" id="JAACXV010000131">
    <property type="protein sequence ID" value="KAF7283173.1"/>
    <property type="molecule type" value="Genomic_DNA"/>
</dbReference>
<evidence type="ECO:0000256" key="10">
    <source>
        <dbReference type="SAM" id="Phobius"/>
    </source>
</evidence>
<evidence type="ECO:0000256" key="1">
    <source>
        <dbReference type="ARBA" id="ARBA00004167"/>
    </source>
</evidence>
<evidence type="ECO:0000313" key="13">
    <source>
        <dbReference type="EMBL" id="KAF7283173.1"/>
    </source>
</evidence>
<evidence type="ECO:0000256" key="3">
    <source>
        <dbReference type="ARBA" id="ARBA00022692"/>
    </source>
</evidence>
<dbReference type="PRINTS" id="PR00261">
    <property type="entry name" value="LDLRECEPTOR"/>
</dbReference>
<dbReference type="InterPro" id="IPR007110">
    <property type="entry name" value="Ig-like_dom"/>
</dbReference>
<keyword evidence="5 10" id="KW-1133">Transmembrane helix</keyword>
<evidence type="ECO:0000256" key="9">
    <source>
        <dbReference type="SAM" id="MobiDB-lite"/>
    </source>
</evidence>
<dbReference type="PANTHER" id="PTHR24270:SF60">
    <property type="entry name" value="CUB AND LDLA DOMAIN, ISOFORM A-RELATED"/>
    <property type="match status" value="1"/>
</dbReference>